<proteinExistence type="inferred from homology"/>
<evidence type="ECO:0000259" key="5">
    <source>
        <dbReference type="SMART" id="SM01359"/>
    </source>
</evidence>
<reference evidence="7 8" key="1">
    <citation type="journal article" date="2019" name="Biochem. Eng. J.">
        <title>Metabolic engineering of the marine bacteria Neptunomonas concharum for the production of acetoin and meso-2,3-butanediol from acetate.</title>
        <authorList>
            <person name="Li W."/>
            <person name="Pu N."/>
            <person name="Liu C.-X."/>
            <person name="Yuan Q.-P."/>
            <person name="Li Z.-J."/>
        </authorList>
    </citation>
    <scope>NUCLEOTIDE SEQUENCE [LARGE SCALE GENOMIC DNA]</scope>
    <source>
        <strain evidence="7 8">JCM17730</strain>
    </source>
</reference>
<dbReference type="PANTHER" id="PTHR40094:SF1">
    <property type="entry name" value="UBIQUITIN DOMAIN-CONTAINING PROTEIN"/>
    <property type="match status" value="1"/>
</dbReference>
<protein>
    <recommendedName>
        <fullName evidence="3">Alpha-2-macroglobulin</fullName>
    </recommendedName>
</protein>
<dbReference type="InterPro" id="IPR002890">
    <property type="entry name" value="MG2"/>
</dbReference>
<evidence type="ECO:0000256" key="3">
    <source>
        <dbReference type="PIRNR" id="PIRNR038980"/>
    </source>
</evidence>
<dbReference type="SMART" id="SM01359">
    <property type="entry name" value="A2M_N_2"/>
    <property type="match status" value="1"/>
</dbReference>
<evidence type="ECO:0000256" key="2">
    <source>
        <dbReference type="ARBA" id="ARBA00022729"/>
    </source>
</evidence>
<dbReference type="Pfam" id="PF07678">
    <property type="entry name" value="TED_complement"/>
    <property type="match status" value="1"/>
</dbReference>
<dbReference type="Pfam" id="PF17962">
    <property type="entry name" value="bMG6"/>
    <property type="match status" value="1"/>
</dbReference>
<dbReference type="PROSITE" id="PS51257">
    <property type="entry name" value="PROKAR_LIPOPROTEIN"/>
    <property type="match status" value="1"/>
</dbReference>
<organism evidence="7 8">
    <name type="scientific">Neptunomonas concharum</name>
    <dbReference type="NCBI Taxonomy" id="1031538"/>
    <lineage>
        <taxon>Bacteria</taxon>
        <taxon>Pseudomonadati</taxon>
        <taxon>Pseudomonadota</taxon>
        <taxon>Gammaproteobacteria</taxon>
        <taxon>Oceanospirillales</taxon>
        <taxon>Oceanospirillaceae</taxon>
        <taxon>Neptunomonas</taxon>
    </lineage>
</organism>
<dbReference type="Pfam" id="PF21142">
    <property type="entry name" value="A2M_bMG2"/>
    <property type="match status" value="1"/>
</dbReference>
<dbReference type="GO" id="GO:0005615">
    <property type="term" value="C:extracellular space"/>
    <property type="evidence" value="ECO:0007669"/>
    <property type="project" value="InterPro"/>
</dbReference>
<dbReference type="InterPro" id="IPR041246">
    <property type="entry name" value="Bact_MG10"/>
</dbReference>
<dbReference type="Pfam" id="PF17973">
    <property type="entry name" value="bMG10"/>
    <property type="match status" value="1"/>
</dbReference>
<dbReference type="SMART" id="SM01419">
    <property type="entry name" value="Thiol-ester_cl"/>
    <property type="match status" value="1"/>
</dbReference>
<keyword evidence="3" id="KW-0646">Protease inhibitor</keyword>
<dbReference type="Pfam" id="PF07703">
    <property type="entry name" value="A2M_BRD"/>
    <property type="match status" value="1"/>
</dbReference>
<dbReference type="InterPro" id="IPR047565">
    <property type="entry name" value="Alpha-macroglob_thiol-ester_cl"/>
</dbReference>
<comment type="similarity">
    <text evidence="1">Belongs to the protease inhibitor I39 (alpha-2-macroglobulin) family. Bacterial alpha-2-macroglobulin subfamily.</text>
</comment>
<dbReference type="InterPro" id="IPR040639">
    <property type="entry name" value="A2MG_MG1"/>
</dbReference>
<dbReference type="InterPro" id="IPR041203">
    <property type="entry name" value="Bact_A2M_MG5"/>
</dbReference>
<evidence type="ECO:0000313" key="8">
    <source>
        <dbReference type="Proteomes" id="UP000324760"/>
    </source>
</evidence>
<dbReference type="EMBL" id="CP043869">
    <property type="protein sequence ID" value="QEQ98181.1"/>
    <property type="molecule type" value="Genomic_DNA"/>
</dbReference>
<dbReference type="GO" id="GO:0004866">
    <property type="term" value="F:endopeptidase inhibitor activity"/>
    <property type="evidence" value="ECO:0007669"/>
    <property type="project" value="UniProtKB-UniRule"/>
</dbReference>
<sequence length="1631" mass="180592">MRRLLGYFSVLCLLVSLTGCNADKKVSDVTQSSSTETASEPTTSAINEVDSRYKEVPFIVSDISIQQYQGRQAAAITFSAPLSSEQSLVNWLQIESASGEKLDGSWVLSDQGTALYFPGLSPETDYNIRVLRGLPSELNKSLTQDFYQLVSTPALSPILGFASKGNLLAHQLKEGLPVLTVNAPQVDVDFYRIPIALLAGFLTENARGGQLDFWRVRESIPSFELVYSGRFDLNVDKNVQATRYLPINKIEPLKNSGVYLAVMRQAGAYEYEYPATWFAVTDLGVQLKQYSDQIDVVVNALSTALPVAAASVTLLDSQGEVLVTHQSSPEGLVSFRAISTLKGSPALLMAQVGSDTTIVKLFGPALDLSEFPVTGLAPSTQTLYLYSNRDLYRPGEQITISGLLRGLDGEMVAASVLRASLQQPDGRVVGTQRVGANELNYYEVSFPLTSDAPTGEWRVTFKLPDNQQVDYPFQVEDFLPERMTVMLDAPTQLKPQDALTVNVVGEYLYGAPAAGNMLQSRLITSMEPHPFDEYTQYHFGDVRERRFDRQVDLPTLSLNDQGKVEVKPDNFWATTQVPLRLKLFESVLDSGGRPVSRSITSHVLPAPQLVGIRPLFAEDTADYNGTASFELLYTDGNKKLSVSDTKVTLVREERRYHWVYAEGEGWRNNYTERHYPVFEQTVSIPADSTSTVDLPVEWGYYRLEVKHPETGLISSYRFRAGWSEQEQTLSGRPDRIGMSLDKSAYLPGDTLSLRLQPPAGGQGYLVVEGDQPLYWKKIDVPADGATIEIPVNKEWARHDLYISVTLIQPGEERDEKMPRRMMGIQPLPIDRESRRLQVDINLPEQVRPETRITIPLTVKNGNAIPESLQVTLAAVDMGVLNITNFPTPDPFKGFFGQRRYQVENRDSYGDLIDAAEGGVAELRFGGDADLQRGGTEPPTDVQIVSLFSGVVEVDDEGQASVDVQLPDFNGKLRLMAVAFGEKTFGSAEAELTVAAPIVAQLTTPRFLAVGDQSELALDLHNLSGQAQNLTVSLVLDSGLEVLSEHVLSQAISLQDKQKTTLRIPVRAAAALGLNGVEMTLTGLVGIEQESITRTWYLGTRPAWPGIEHRWQQRLSDGEAFTLPQTPLTSLIPNSVQASVAVSSKPPLNIASHLQALKAYPYGCLEQTTSGVFAQIYSDQALLAQLGIKGENDETRQAAVQLAIQRLMGMQKSSGGFGLWGQQSPEEYWLTVYVTDFLLRARDHGYAVPADNLEQALQRLKTYLRTPRRINSEYAQNQELTRFSVAAYAAQVLSGRDQAPLAELRNLYDLKGQNWTPLGLLQLGLALERSGDSVRAKDALSGAQVSLLGETSLSTEYGSRTRDLSLALFWSLEAKLPDEYWEPLLFALQERLASRQWLSTQERNALFLAGRLLETAAGQMLDIAVIQGSGESRIGQRSALREHFSIEDLSGGLIVENRNEVPAYLTARLSGYSLEAPTPLDQGIQLERRYFDLKGSRLKTTDFKVGELLLVELAYKVEEAMPHLLIVDLLPAGLELENQNLATAFDLQDVKRDGESIVSLMQSLDIRYQEFRDDRYVAAVNTGWRRNGRLYYLARAVSLGEFTIPPTFAEDMYRPELRHMGGAAGKVRVRLD</sequence>
<feature type="domain" description="Alpha-2-macroglobulin" evidence="6">
    <location>
        <begin position="945"/>
        <end position="1033"/>
    </location>
</feature>
<gene>
    <name evidence="7" type="ORF">F0U83_16485</name>
</gene>
<dbReference type="Gene3D" id="1.50.10.20">
    <property type="match status" value="1"/>
</dbReference>
<dbReference type="Pfam" id="PF11974">
    <property type="entry name" value="bMG3"/>
    <property type="match status" value="1"/>
</dbReference>
<evidence type="ECO:0000256" key="4">
    <source>
        <dbReference type="SAM" id="SignalP"/>
    </source>
</evidence>
<dbReference type="PANTHER" id="PTHR40094">
    <property type="entry name" value="ALPHA-2-MACROGLOBULIN HOMOLOG"/>
    <property type="match status" value="1"/>
</dbReference>
<dbReference type="SMART" id="SM01360">
    <property type="entry name" value="A2M"/>
    <property type="match status" value="1"/>
</dbReference>
<dbReference type="Gene3D" id="2.60.40.1930">
    <property type="match status" value="1"/>
</dbReference>
<dbReference type="PIRSF" id="PIRSF038980">
    <property type="entry name" value="A2M_bac"/>
    <property type="match status" value="1"/>
</dbReference>
<dbReference type="InterPro" id="IPR001599">
    <property type="entry name" value="Macroglobln_a2"/>
</dbReference>
<dbReference type="SUPFAM" id="SSF48239">
    <property type="entry name" value="Terpenoid cyclases/Protein prenyltransferases"/>
    <property type="match status" value="1"/>
</dbReference>
<name>A0A5P1RGB0_9GAMM</name>
<dbReference type="OrthoDB" id="9767116at2"/>
<dbReference type="Pfam" id="PF17972">
    <property type="entry name" value="bMG5"/>
    <property type="match status" value="1"/>
</dbReference>
<feature type="chain" id="PRO_5024986078" description="Alpha-2-macroglobulin" evidence="4">
    <location>
        <begin position="23"/>
        <end position="1631"/>
    </location>
</feature>
<dbReference type="InterPro" id="IPR041462">
    <property type="entry name" value="Bact_A2M_MG6"/>
</dbReference>
<keyword evidence="2 4" id="KW-0732">Signal</keyword>
<dbReference type="InterPro" id="IPR051802">
    <property type="entry name" value="YfhM-like"/>
</dbReference>
<evidence type="ECO:0000256" key="1">
    <source>
        <dbReference type="ARBA" id="ARBA00010556"/>
    </source>
</evidence>
<dbReference type="KEGG" id="ncu:F0U83_16485"/>
<accession>A0A5P1RGB0</accession>
<keyword evidence="3" id="KW-0472">Membrane</keyword>
<keyword evidence="8" id="KW-1185">Reference proteome</keyword>
<feature type="signal peptide" evidence="4">
    <location>
        <begin position="1"/>
        <end position="22"/>
    </location>
</feature>
<dbReference type="RefSeq" id="WP_138988001.1">
    <property type="nucleotide sequence ID" value="NZ_CP043869.1"/>
</dbReference>
<feature type="domain" description="Alpha-2-macroglobulin bait region" evidence="5">
    <location>
        <begin position="736"/>
        <end position="882"/>
    </location>
</feature>
<dbReference type="Pfam" id="PF17970">
    <property type="entry name" value="bMG1"/>
    <property type="match status" value="1"/>
</dbReference>
<dbReference type="InterPro" id="IPR011626">
    <property type="entry name" value="Alpha-macroglobulin_TED"/>
</dbReference>
<dbReference type="CDD" id="cd02891">
    <property type="entry name" value="A2M_like"/>
    <property type="match status" value="1"/>
</dbReference>
<dbReference type="InterPro" id="IPR026284">
    <property type="entry name" value="A2MG_proteobact"/>
</dbReference>
<dbReference type="InterPro" id="IPR011625">
    <property type="entry name" value="A2M_N_BRD"/>
</dbReference>
<evidence type="ECO:0000313" key="7">
    <source>
        <dbReference type="EMBL" id="QEQ98181.1"/>
    </source>
</evidence>
<dbReference type="InterPro" id="IPR008930">
    <property type="entry name" value="Terpenoid_cyclase/PrenylTrfase"/>
</dbReference>
<dbReference type="Proteomes" id="UP000324760">
    <property type="component" value="Chromosome"/>
</dbReference>
<dbReference type="InterPro" id="IPR049120">
    <property type="entry name" value="A2M_bMG2"/>
</dbReference>
<evidence type="ECO:0000259" key="6">
    <source>
        <dbReference type="SMART" id="SM01360"/>
    </source>
</evidence>
<dbReference type="InterPro" id="IPR021868">
    <property type="entry name" value="Alpha_2_Macroglob_MG3"/>
</dbReference>
<dbReference type="Pfam" id="PF01835">
    <property type="entry name" value="MG2"/>
    <property type="match status" value="1"/>
</dbReference>
<dbReference type="Pfam" id="PF00207">
    <property type="entry name" value="A2M"/>
    <property type="match status" value="1"/>
</dbReference>
<comment type="function">
    <text evidence="3">Protects the bacterial cell from host peptidases.</text>
</comment>
<keyword evidence="3" id="KW-1003">Cell membrane</keyword>